<dbReference type="EMBL" id="MN740889">
    <property type="protein sequence ID" value="QHU16772.1"/>
    <property type="molecule type" value="Genomic_DNA"/>
</dbReference>
<name>A0A6C0KFJ0_9ZZZZ</name>
<evidence type="ECO:0000313" key="1">
    <source>
        <dbReference type="EMBL" id="QHU16772.1"/>
    </source>
</evidence>
<accession>A0A6C0KFJ0</accession>
<dbReference type="AlphaFoldDB" id="A0A6C0KFJ0"/>
<organism evidence="1">
    <name type="scientific">viral metagenome</name>
    <dbReference type="NCBI Taxonomy" id="1070528"/>
    <lineage>
        <taxon>unclassified sequences</taxon>
        <taxon>metagenomes</taxon>
        <taxon>organismal metagenomes</taxon>
    </lineage>
</organism>
<protein>
    <submittedName>
        <fullName evidence="1">Uncharacterized protein</fullName>
    </submittedName>
</protein>
<reference evidence="1" key="1">
    <citation type="journal article" date="2020" name="Nature">
        <title>Giant virus diversity and host interactions through global metagenomics.</title>
        <authorList>
            <person name="Schulz F."/>
            <person name="Roux S."/>
            <person name="Paez-Espino D."/>
            <person name="Jungbluth S."/>
            <person name="Walsh D.A."/>
            <person name="Denef V.J."/>
            <person name="McMahon K.D."/>
            <person name="Konstantinidis K.T."/>
            <person name="Eloe-Fadrosh E.A."/>
            <person name="Kyrpides N.C."/>
            <person name="Woyke T."/>
        </authorList>
    </citation>
    <scope>NUCLEOTIDE SEQUENCE</scope>
    <source>
        <strain evidence="1">GVMAG-S-3300012000-53</strain>
    </source>
</reference>
<sequence>MAKYQADKLRYPEIYCDGPPTKPTKYVLSSVGYGFYGSICYINPVFTPLYFAKECYRVETLIRGFDCEKPKKYYQTLELFD</sequence>
<proteinExistence type="predicted"/>